<dbReference type="PRINTS" id="PR01315">
    <property type="entry name" value="BATTENIN"/>
</dbReference>
<organism evidence="9 10">
    <name type="scientific">Nannochloropsis gaditana</name>
    <dbReference type="NCBI Taxonomy" id="72520"/>
    <lineage>
        <taxon>Eukaryota</taxon>
        <taxon>Sar</taxon>
        <taxon>Stramenopiles</taxon>
        <taxon>Ochrophyta</taxon>
        <taxon>Eustigmatophyceae</taxon>
        <taxon>Eustigmatales</taxon>
        <taxon>Monodopsidaceae</taxon>
        <taxon>Nannochloropsis</taxon>
    </lineage>
</organism>
<feature type="transmembrane region" description="Helical" evidence="7">
    <location>
        <begin position="24"/>
        <end position="44"/>
    </location>
</feature>
<dbReference type="PANTHER" id="PTHR10981:SF0">
    <property type="entry name" value="BATTENIN"/>
    <property type="match status" value="1"/>
</dbReference>
<dbReference type="Proteomes" id="UP000019335">
    <property type="component" value="Chromosome 20"/>
</dbReference>
<keyword evidence="5 7" id="KW-1133">Transmembrane helix</keyword>
<dbReference type="SUPFAM" id="SSF103473">
    <property type="entry name" value="MFS general substrate transporter"/>
    <property type="match status" value="1"/>
</dbReference>
<comment type="similarity">
    <text evidence="2 7">Belongs to the battenin family.</text>
</comment>
<comment type="subcellular location">
    <subcellularLocation>
        <location evidence="1">Endomembrane system</location>
        <topology evidence="1">Multi-pass membrane protein</topology>
    </subcellularLocation>
</comment>
<reference evidence="9 10" key="1">
    <citation type="journal article" date="2014" name="Mol. Plant">
        <title>Chromosome Scale Genome Assembly and Transcriptome Profiling of Nannochloropsis gaditana in Nitrogen Depletion.</title>
        <authorList>
            <person name="Corteggiani Carpinelli E."/>
            <person name="Telatin A."/>
            <person name="Vitulo N."/>
            <person name="Forcato C."/>
            <person name="D'Angelo M."/>
            <person name="Schiavon R."/>
            <person name="Vezzi A."/>
            <person name="Giacometti G.M."/>
            <person name="Morosinotto T."/>
            <person name="Valle G."/>
        </authorList>
    </citation>
    <scope>NUCLEOTIDE SEQUENCE [LARGE SCALE GENOMIC DNA]</scope>
    <source>
        <strain evidence="9 10">B-31</strain>
    </source>
</reference>
<dbReference type="PANTHER" id="PTHR10981">
    <property type="entry name" value="BATTENIN"/>
    <property type="match status" value="1"/>
</dbReference>
<feature type="transmembrane region" description="Helical" evidence="7">
    <location>
        <begin position="50"/>
        <end position="69"/>
    </location>
</feature>
<feature type="transmembrane region" description="Helical" evidence="7">
    <location>
        <begin position="140"/>
        <end position="163"/>
    </location>
</feature>
<dbReference type="GO" id="GO:0012505">
    <property type="term" value="C:endomembrane system"/>
    <property type="evidence" value="ECO:0007669"/>
    <property type="project" value="UniProtKB-SubCell"/>
</dbReference>
<sequence length="493" mass="53944">MRTWLRGRMGRDGDKQAMEKRQNLAAFWALGLLNNVVYVIMLAGAKEINAGGVGLVFLADVAPTFLVKLSAPYWFHHVSYSLRASLCGFLMAASLLTVALGRTLAVQLTGVGFCSLQAGIGEASMLGLTAQYHGPSTITAWSSGTGFAGILGYAWVVFFHLLLHMSFPATLIAALLLPIAWMFTFFYALGDPTSEAYQEVLADINDELSSAVDERDEEEYGVDEGEDGEGAGLPDFGEGTAASALLSPNAISPLYSYPSTSLRNEAEGEEEEGRGGEREGEGRGRERKGGRVQKRARTRKGKRSHPHTHVFTIRERWSLFLSLWPYTVPLVTVYWAEYAMQSGAWSAIGFPVEEEKARKLFYAWANMSYQIGVFLSRSSGLLLPPSLPLLWTLPALQCLLLLFFCLNAIWHFWYDWGLLSLCFVAGLFGGAVYVAGFSLISRHTRDDHRELALVSASIADTVGIMLSNVAGLLLQGCLYRANRIPGATFTCGA</sequence>
<evidence type="ECO:0000256" key="3">
    <source>
        <dbReference type="ARBA" id="ARBA00022448"/>
    </source>
</evidence>
<feature type="transmembrane region" description="Helical" evidence="7">
    <location>
        <begin position="317"/>
        <end position="336"/>
    </location>
</feature>
<feature type="transmembrane region" description="Helical" evidence="7">
    <location>
        <begin position="81"/>
        <end position="100"/>
    </location>
</feature>
<comment type="caution">
    <text evidence="9">The sequence shown here is derived from an EMBL/GenBank/DDBJ whole genome shotgun (WGS) entry which is preliminary data.</text>
</comment>
<dbReference type="InterPro" id="IPR036259">
    <property type="entry name" value="MFS_trans_sf"/>
</dbReference>
<feature type="transmembrane region" description="Helical" evidence="7">
    <location>
        <begin position="451"/>
        <end position="474"/>
    </location>
</feature>
<feature type="region of interest" description="Disordered" evidence="8">
    <location>
        <begin position="257"/>
        <end position="306"/>
    </location>
</feature>
<keyword evidence="4 7" id="KW-0812">Transmembrane</keyword>
<gene>
    <name evidence="9" type="ORF">Naga_100243g3</name>
</gene>
<evidence type="ECO:0000256" key="6">
    <source>
        <dbReference type="ARBA" id="ARBA00023136"/>
    </source>
</evidence>
<evidence type="ECO:0000256" key="7">
    <source>
        <dbReference type="RuleBase" id="RU361113"/>
    </source>
</evidence>
<evidence type="ECO:0000256" key="1">
    <source>
        <dbReference type="ARBA" id="ARBA00004127"/>
    </source>
</evidence>
<evidence type="ECO:0000313" key="9">
    <source>
        <dbReference type="EMBL" id="EWM22856.1"/>
    </source>
</evidence>
<evidence type="ECO:0000256" key="8">
    <source>
        <dbReference type="SAM" id="MobiDB-lite"/>
    </source>
</evidence>
<evidence type="ECO:0000256" key="2">
    <source>
        <dbReference type="ARBA" id="ARBA00007467"/>
    </source>
</evidence>
<dbReference type="EMBL" id="AZIL01002053">
    <property type="protein sequence ID" value="EWM22856.1"/>
    <property type="molecule type" value="Genomic_DNA"/>
</dbReference>
<dbReference type="GO" id="GO:0016020">
    <property type="term" value="C:membrane"/>
    <property type="evidence" value="ECO:0007669"/>
    <property type="project" value="UniProtKB-UniRule"/>
</dbReference>
<keyword evidence="6 7" id="KW-0472">Membrane</keyword>
<feature type="region of interest" description="Disordered" evidence="8">
    <location>
        <begin position="212"/>
        <end position="234"/>
    </location>
</feature>
<proteinExistence type="inferred from homology"/>
<evidence type="ECO:0000256" key="5">
    <source>
        <dbReference type="ARBA" id="ARBA00022989"/>
    </source>
</evidence>
<dbReference type="GO" id="GO:0005773">
    <property type="term" value="C:vacuole"/>
    <property type="evidence" value="ECO:0007669"/>
    <property type="project" value="TreeGrafter"/>
</dbReference>
<accession>W7TQX4</accession>
<keyword evidence="3" id="KW-0813">Transport</keyword>
<dbReference type="OrthoDB" id="5965864at2759"/>
<feature type="compositionally biased region" description="Acidic residues" evidence="8">
    <location>
        <begin position="214"/>
        <end position="229"/>
    </location>
</feature>
<protein>
    <submittedName>
        <fullName evidence="9">Cln3like protein</fullName>
    </submittedName>
</protein>
<feature type="transmembrane region" description="Helical" evidence="7">
    <location>
        <begin position="389"/>
        <end position="410"/>
    </location>
</feature>
<feature type="transmembrane region" description="Helical" evidence="7">
    <location>
        <begin position="169"/>
        <end position="189"/>
    </location>
</feature>
<feature type="transmembrane region" description="Helical" evidence="7">
    <location>
        <begin position="416"/>
        <end position="439"/>
    </location>
</feature>
<dbReference type="AlphaFoldDB" id="W7TQX4"/>
<dbReference type="GO" id="GO:0051453">
    <property type="term" value="P:regulation of intracellular pH"/>
    <property type="evidence" value="ECO:0007669"/>
    <property type="project" value="TreeGrafter"/>
</dbReference>
<keyword evidence="10" id="KW-1185">Reference proteome</keyword>
<feature type="transmembrane region" description="Helical" evidence="7">
    <location>
        <begin position="106"/>
        <end position="128"/>
    </location>
</feature>
<name>W7TQX4_9STRA</name>
<dbReference type="Gene3D" id="1.20.1250.20">
    <property type="entry name" value="MFS general substrate transporter like domains"/>
    <property type="match status" value="1"/>
</dbReference>
<dbReference type="InterPro" id="IPR003492">
    <property type="entry name" value="Battenin_disease_Cln3"/>
</dbReference>
<feature type="compositionally biased region" description="Basic and acidic residues" evidence="8">
    <location>
        <begin position="273"/>
        <end position="289"/>
    </location>
</feature>
<evidence type="ECO:0000256" key="4">
    <source>
        <dbReference type="ARBA" id="ARBA00022692"/>
    </source>
</evidence>
<evidence type="ECO:0000313" key="10">
    <source>
        <dbReference type="Proteomes" id="UP000019335"/>
    </source>
</evidence>
<feature type="compositionally biased region" description="Basic residues" evidence="8">
    <location>
        <begin position="290"/>
        <end position="306"/>
    </location>
</feature>
<dbReference type="Pfam" id="PF02487">
    <property type="entry name" value="CLN3"/>
    <property type="match status" value="1"/>
</dbReference>